<dbReference type="Pfam" id="PF07727">
    <property type="entry name" value="RVT_2"/>
    <property type="match status" value="1"/>
</dbReference>
<reference evidence="2 3" key="1">
    <citation type="submission" date="2024-01" db="EMBL/GenBank/DDBJ databases">
        <title>The complete chloroplast genome sequence of Lithospermum erythrorhizon: insights into the phylogenetic relationship among Boraginaceae species and the maternal lineages of purple gromwells.</title>
        <authorList>
            <person name="Okada T."/>
            <person name="Watanabe K."/>
        </authorList>
    </citation>
    <scope>NUCLEOTIDE SEQUENCE [LARGE SCALE GENOMIC DNA]</scope>
</reference>
<dbReference type="PANTHER" id="PTHR11439">
    <property type="entry name" value="GAG-POL-RELATED RETROTRANSPOSON"/>
    <property type="match status" value="1"/>
</dbReference>
<keyword evidence="2" id="KW-0472">Membrane</keyword>
<dbReference type="EMBL" id="BAABME010005071">
    <property type="protein sequence ID" value="GAA0164517.1"/>
    <property type="molecule type" value="Genomic_DNA"/>
</dbReference>
<name>A0AAV3QR15_LITER</name>
<dbReference type="Proteomes" id="UP001454036">
    <property type="component" value="Unassembled WGS sequence"/>
</dbReference>
<sequence>MILALAAARDWILHQLDINNSFLHGFIDEEIYMLPPEGYTKASGSEVCKLKRSLYGLKQASRKWNEEFTLKVLGYGFVQSCNDNCLFPYTTTTCFLVLVVYVDDILIAGTSESEIVLVKQFLHNEFTIKDLGKAKYFFLEIEITRTTFGMYLSQNKYISDIVKDLQLDNARSVATPIASEWQAYVPDSPLLQDSSVYRRLVGRLLYFNFTRPDVTYAVNQLSQFMQNPTQNHWDGALHVVKYLRGNANHGLFYSANSDLVVSAYCDADWAKCHENRRSVTGYSIFLGPSLVSWKSKKQTTVSKSSAEAEYRSAATTSCELKWISYLCKDLHIPIVDPIKLWCDNKSAAGFLVPQYVNTKQQLSDIFTKSLPAPVFRDLLFKMGFSPTASS</sequence>
<feature type="domain" description="Reverse transcriptase Ty1/copia-type" evidence="1">
    <location>
        <begin position="2"/>
        <end position="178"/>
    </location>
</feature>
<evidence type="ECO:0000313" key="3">
    <source>
        <dbReference type="Proteomes" id="UP001454036"/>
    </source>
</evidence>
<accession>A0AAV3QR15</accession>
<dbReference type="InterPro" id="IPR013103">
    <property type="entry name" value="RVT_2"/>
</dbReference>
<dbReference type="SUPFAM" id="SSF56672">
    <property type="entry name" value="DNA/RNA polymerases"/>
    <property type="match status" value="1"/>
</dbReference>
<keyword evidence="2" id="KW-0812">Transmembrane</keyword>
<protein>
    <submittedName>
        <fullName evidence="2">Transmembrane signal receptor</fullName>
    </submittedName>
</protein>
<dbReference type="CDD" id="cd09272">
    <property type="entry name" value="RNase_HI_RT_Ty1"/>
    <property type="match status" value="1"/>
</dbReference>
<keyword evidence="3" id="KW-1185">Reference proteome</keyword>
<organism evidence="2 3">
    <name type="scientific">Lithospermum erythrorhizon</name>
    <name type="common">Purple gromwell</name>
    <name type="synonym">Lithospermum officinale var. erythrorhizon</name>
    <dbReference type="NCBI Taxonomy" id="34254"/>
    <lineage>
        <taxon>Eukaryota</taxon>
        <taxon>Viridiplantae</taxon>
        <taxon>Streptophyta</taxon>
        <taxon>Embryophyta</taxon>
        <taxon>Tracheophyta</taxon>
        <taxon>Spermatophyta</taxon>
        <taxon>Magnoliopsida</taxon>
        <taxon>eudicotyledons</taxon>
        <taxon>Gunneridae</taxon>
        <taxon>Pentapetalae</taxon>
        <taxon>asterids</taxon>
        <taxon>lamiids</taxon>
        <taxon>Boraginales</taxon>
        <taxon>Boraginaceae</taxon>
        <taxon>Boraginoideae</taxon>
        <taxon>Lithospermeae</taxon>
        <taxon>Lithospermum</taxon>
    </lineage>
</organism>
<gene>
    <name evidence="2" type="ORF">LIER_20129</name>
</gene>
<proteinExistence type="predicted"/>
<keyword evidence="2" id="KW-0675">Receptor</keyword>
<evidence type="ECO:0000259" key="1">
    <source>
        <dbReference type="Pfam" id="PF07727"/>
    </source>
</evidence>
<evidence type="ECO:0000313" key="2">
    <source>
        <dbReference type="EMBL" id="GAA0164517.1"/>
    </source>
</evidence>
<dbReference type="InterPro" id="IPR043502">
    <property type="entry name" value="DNA/RNA_pol_sf"/>
</dbReference>
<dbReference type="AlphaFoldDB" id="A0AAV3QR15"/>
<comment type="caution">
    <text evidence="2">The sequence shown here is derived from an EMBL/GenBank/DDBJ whole genome shotgun (WGS) entry which is preliminary data.</text>
</comment>
<dbReference type="PANTHER" id="PTHR11439:SF470">
    <property type="entry name" value="CYSTEINE-RICH RLK (RECEPTOR-LIKE PROTEIN KINASE) 8"/>
    <property type="match status" value="1"/>
</dbReference>